<evidence type="ECO:0000313" key="2">
    <source>
        <dbReference type="EMBL" id="KJL40916.1"/>
    </source>
</evidence>
<accession>A0A0M2H8I2</accession>
<keyword evidence="3" id="KW-1185">Reference proteome</keyword>
<dbReference type="PATRIC" id="fig|92835.4.peg.1479"/>
<keyword evidence="1" id="KW-1133">Transmembrane helix</keyword>
<dbReference type="AlphaFoldDB" id="A0A0M2H8I2"/>
<reference evidence="2 3" key="1">
    <citation type="submission" date="2015-02" db="EMBL/GenBank/DDBJ databases">
        <title>Draft genome sequences of ten Microbacterium spp. with emphasis on heavy metal contaminated environments.</title>
        <authorList>
            <person name="Corretto E."/>
        </authorList>
    </citation>
    <scope>NUCLEOTIDE SEQUENCE [LARGE SCALE GENOMIC DNA]</scope>
    <source>
        <strain evidence="2 3">DSM 12510</strain>
    </source>
</reference>
<name>A0A0M2H8I2_9MICO</name>
<dbReference type="Proteomes" id="UP000033956">
    <property type="component" value="Unassembled WGS sequence"/>
</dbReference>
<dbReference type="EMBL" id="JYIZ01000045">
    <property type="protein sequence ID" value="KJL40916.1"/>
    <property type="molecule type" value="Genomic_DNA"/>
</dbReference>
<feature type="transmembrane region" description="Helical" evidence="1">
    <location>
        <begin position="65"/>
        <end position="89"/>
    </location>
</feature>
<protein>
    <submittedName>
        <fullName evidence="2">Uncharacterized protein</fullName>
    </submittedName>
</protein>
<feature type="transmembrane region" description="Helical" evidence="1">
    <location>
        <begin position="26"/>
        <end position="45"/>
    </location>
</feature>
<gene>
    <name evidence="2" type="ORF">RS81_01460</name>
</gene>
<comment type="caution">
    <text evidence="2">The sequence shown here is derived from an EMBL/GenBank/DDBJ whole genome shotgun (WGS) entry which is preliminary data.</text>
</comment>
<keyword evidence="1" id="KW-0812">Transmembrane</keyword>
<dbReference type="RefSeq" id="WP_045275413.1">
    <property type="nucleotide sequence ID" value="NZ_BAAAUP010000008.1"/>
</dbReference>
<evidence type="ECO:0000256" key="1">
    <source>
        <dbReference type="SAM" id="Phobius"/>
    </source>
</evidence>
<evidence type="ECO:0000313" key="3">
    <source>
        <dbReference type="Proteomes" id="UP000033956"/>
    </source>
</evidence>
<organism evidence="2 3">
    <name type="scientific">Microbacterium terrae</name>
    <dbReference type="NCBI Taxonomy" id="69369"/>
    <lineage>
        <taxon>Bacteria</taxon>
        <taxon>Bacillati</taxon>
        <taxon>Actinomycetota</taxon>
        <taxon>Actinomycetes</taxon>
        <taxon>Micrococcales</taxon>
        <taxon>Microbacteriaceae</taxon>
        <taxon>Microbacterium</taxon>
    </lineage>
</organism>
<keyword evidence="1" id="KW-0472">Membrane</keyword>
<dbReference type="STRING" id="92835.RS81_01460"/>
<sequence length="123" mass="12653">MEQTRIDVGPATAPARNGAPRLIGGIALWAAAMLAGVLAAAFFVMKSMTWIGGYTGGFWQDDEGAGLVVGIALVLAWLVLLAASIAVMFRGALRGSRAAHVTAIVLAVVSLVVIGGWLLLLIP</sequence>
<feature type="transmembrane region" description="Helical" evidence="1">
    <location>
        <begin position="101"/>
        <end position="122"/>
    </location>
</feature>
<proteinExistence type="predicted"/>